<proteinExistence type="predicted"/>
<accession>A0A9X3B1K2</accession>
<evidence type="ECO:0000313" key="1">
    <source>
        <dbReference type="EMBL" id="MCT7947269.1"/>
    </source>
</evidence>
<dbReference type="AlphaFoldDB" id="A0A9X3B1K2"/>
<reference evidence="1" key="1">
    <citation type="journal article" date="2023" name="Int. J. Syst. Evol. Microbiol.">
        <title>&lt;i&gt;Shewanella septentrionalis&lt;/i&gt; sp. nov. and &lt;i&gt;Shewanella holmiensis&lt;/i&gt; sp. nov., isolated from Baltic Sea water and sediments.</title>
        <authorList>
            <person name="Martin-Rodriguez A.J."/>
            <person name="Thorell K."/>
            <person name="Joffre E."/>
            <person name="Jensie-Markopoulos S."/>
            <person name="Moore E.R.B."/>
            <person name="Sjoling A."/>
        </authorList>
    </citation>
    <scope>NUCLEOTIDE SEQUENCE</scope>
    <source>
        <strain evidence="1">SP1W3</strain>
    </source>
</reference>
<protein>
    <submittedName>
        <fullName evidence="1">Uncharacterized protein</fullName>
    </submittedName>
</protein>
<dbReference type="Proteomes" id="UP001155604">
    <property type="component" value="Unassembled WGS sequence"/>
</dbReference>
<comment type="caution">
    <text evidence="1">The sequence shown here is derived from an EMBL/GenBank/DDBJ whole genome shotgun (WGS) entry which is preliminary data.</text>
</comment>
<evidence type="ECO:0000313" key="2">
    <source>
        <dbReference type="Proteomes" id="UP001155604"/>
    </source>
</evidence>
<gene>
    <name evidence="1" type="ORF">NE536_18135</name>
</gene>
<keyword evidence="2" id="KW-1185">Reference proteome</keyword>
<organism evidence="1 2">
    <name type="scientific">Shewanella septentrionalis</name>
    <dbReference type="NCBI Taxonomy" id="2952223"/>
    <lineage>
        <taxon>Bacteria</taxon>
        <taxon>Pseudomonadati</taxon>
        <taxon>Pseudomonadota</taxon>
        <taxon>Gammaproteobacteria</taxon>
        <taxon>Alteromonadales</taxon>
        <taxon>Shewanellaceae</taxon>
        <taxon>Shewanella</taxon>
    </lineage>
</organism>
<name>A0A9X3B1K2_9GAMM</name>
<dbReference type="EMBL" id="JAMTCC010000037">
    <property type="protein sequence ID" value="MCT7947269.1"/>
    <property type="molecule type" value="Genomic_DNA"/>
</dbReference>
<dbReference type="RefSeq" id="WP_261273552.1">
    <property type="nucleotide sequence ID" value="NZ_JAMTCC010000037.1"/>
</dbReference>
<sequence length="400" mass="46300">MDDIESIYENECLDFDLMELLAELVLNRLTSWANQEIYAPLGGKLTTSTPLKESVNAGAIVNRLSPLNPNIVIHFGMIQEIYRDALVFPIYSEKLAESSENFKNKNWDMFKGARFKFETGVPTLTSKEISPISAFFSNAWIEEYKKIANTNTELMSKERLDIIIKTLPARFLMFELMISWVFFHELSHLIQCHYKLKGDTSENIEYYEVVGGFTESDFSGQSREILADIEGLNLTVQYMEREGFYGPNSMYLLLCSMTCMFNRFCSNGYLNKFHEVKGVHPHPVIRDDFIHEYFCSLMAKTTPFVWEPSIRESILLGYGYLTIRSAMAAGLFWANRYQCFDGKDYPSYMTLQMTTRTKDAEAYKTELRRITHTQLKVITTEHLYSATTTKLLFKQGVFEK</sequence>